<reference evidence="9 10" key="1">
    <citation type="submission" date="2019-02" db="EMBL/GenBank/DDBJ databases">
        <title>Opniocepnalus argus genome.</title>
        <authorList>
            <person name="Zhou C."/>
            <person name="Xiao S."/>
        </authorList>
    </citation>
    <scope>NUCLEOTIDE SEQUENCE [LARGE SCALE GENOMIC DNA]</scope>
    <source>
        <strain evidence="9">OARG1902GOOAL</strain>
        <tissue evidence="9">Muscle</tissue>
    </source>
</reference>
<dbReference type="GO" id="GO:0006955">
    <property type="term" value="P:immune response"/>
    <property type="evidence" value="ECO:0007669"/>
    <property type="project" value="InterPro"/>
</dbReference>
<dbReference type="InterPro" id="IPR014745">
    <property type="entry name" value="MHC_II_a/b_N"/>
</dbReference>
<dbReference type="SMART" id="SM00407">
    <property type="entry name" value="IGc1"/>
    <property type="match status" value="1"/>
</dbReference>
<evidence type="ECO:0000256" key="5">
    <source>
        <dbReference type="ARBA" id="ARBA00023180"/>
    </source>
</evidence>
<keyword evidence="7" id="KW-0732">Signal</keyword>
<dbReference type="SMART" id="SM00921">
    <property type="entry name" value="MHC_II_beta"/>
    <property type="match status" value="1"/>
</dbReference>
<evidence type="ECO:0000259" key="8">
    <source>
        <dbReference type="PROSITE" id="PS50835"/>
    </source>
</evidence>
<evidence type="ECO:0000256" key="4">
    <source>
        <dbReference type="ARBA" id="ARBA00023157"/>
    </source>
</evidence>
<evidence type="ECO:0000313" key="9">
    <source>
        <dbReference type="EMBL" id="KAF3691917.1"/>
    </source>
</evidence>
<evidence type="ECO:0000256" key="6">
    <source>
        <dbReference type="SAM" id="Phobius"/>
    </source>
</evidence>
<protein>
    <submittedName>
        <fullName evidence="9">H-2 class II histocompatibility antigen, I-A beta chain</fullName>
    </submittedName>
</protein>
<feature type="signal peptide" evidence="7">
    <location>
        <begin position="1"/>
        <end position="21"/>
    </location>
</feature>
<evidence type="ECO:0000256" key="7">
    <source>
        <dbReference type="SAM" id="SignalP"/>
    </source>
</evidence>
<dbReference type="PANTHER" id="PTHR19944">
    <property type="entry name" value="MHC CLASS II-RELATED"/>
    <property type="match status" value="1"/>
</dbReference>
<name>A0A6G1PNX5_CHAAH</name>
<dbReference type="OrthoDB" id="9940220at2759"/>
<dbReference type="InterPro" id="IPR036179">
    <property type="entry name" value="Ig-like_dom_sf"/>
</dbReference>
<dbReference type="Pfam" id="PF07654">
    <property type="entry name" value="C1-set"/>
    <property type="match status" value="1"/>
</dbReference>
<proteinExistence type="predicted"/>
<dbReference type="PANTHER" id="PTHR19944:SF99">
    <property type="entry name" value="HLA CLASS II HISTOCOMPATIBILITY ANTIGEN, DRB1 BETA CHAIN"/>
    <property type="match status" value="1"/>
</dbReference>
<keyword evidence="10" id="KW-1185">Reference proteome</keyword>
<dbReference type="AlphaFoldDB" id="A0A6G1PNX5"/>
<dbReference type="GO" id="GO:0042613">
    <property type="term" value="C:MHC class II protein complex"/>
    <property type="evidence" value="ECO:0007669"/>
    <property type="project" value="InterPro"/>
</dbReference>
<gene>
    <name evidence="9" type="ORF">EXN66_Car007592</name>
</gene>
<keyword evidence="2 6" id="KW-0812">Transmembrane</keyword>
<evidence type="ECO:0000256" key="2">
    <source>
        <dbReference type="ARBA" id="ARBA00022692"/>
    </source>
</evidence>
<sequence length="245" mass="27643">MHPRCFLLLLCLFLFFSRTGAVFGYGLIRCQLTSTNDVAYLAQIYFNKVLLAQYNSTAGNFSSYTESTKEIVDNLNKNPTFLKQERKNEETCRTDIQLALGLFLKPVEPYVSLKSVEAASSTHPAMLICSVYNFYPKQIKVTWLRDGKEVTSDVTSTEELSNGNWLYQIHSYLEYTPRFGEKITCMVEHVSFQDPKLYDWDPIPASEKNKIAAGTAGLLLGLAFLIVGIICYKKNTPGRSLVPTS</sequence>
<evidence type="ECO:0000256" key="3">
    <source>
        <dbReference type="ARBA" id="ARBA00022989"/>
    </source>
</evidence>
<keyword evidence="4" id="KW-1015">Disulfide bond</keyword>
<organism evidence="9 10">
    <name type="scientific">Channa argus</name>
    <name type="common">Northern snakehead</name>
    <name type="synonym">Ophicephalus argus</name>
    <dbReference type="NCBI Taxonomy" id="215402"/>
    <lineage>
        <taxon>Eukaryota</taxon>
        <taxon>Metazoa</taxon>
        <taxon>Chordata</taxon>
        <taxon>Craniata</taxon>
        <taxon>Vertebrata</taxon>
        <taxon>Euteleostomi</taxon>
        <taxon>Actinopterygii</taxon>
        <taxon>Neopterygii</taxon>
        <taxon>Teleostei</taxon>
        <taxon>Neoteleostei</taxon>
        <taxon>Acanthomorphata</taxon>
        <taxon>Anabantaria</taxon>
        <taxon>Anabantiformes</taxon>
        <taxon>Channoidei</taxon>
        <taxon>Channidae</taxon>
        <taxon>Channa</taxon>
    </lineage>
</organism>
<dbReference type="InterPro" id="IPR011162">
    <property type="entry name" value="MHC_I/II-like_Ag-recog"/>
</dbReference>
<dbReference type="InterPro" id="IPR000353">
    <property type="entry name" value="MHC_II_b_N"/>
</dbReference>
<feature type="transmembrane region" description="Helical" evidence="6">
    <location>
        <begin position="211"/>
        <end position="232"/>
    </location>
</feature>
<dbReference type="PROSITE" id="PS50835">
    <property type="entry name" value="IG_LIKE"/>
    <property type="match status" value="1"/>
</dbReference>
<dbReference type="SUPFAM" id="SSF48726">
    <property type="entry name" value="Immunoglobulin"/>
    <property type="match status" value="1"/>
</dbReference>
<dbReference type="InterPro" id="IPR050160">
    <property type="entry name" value="MHC/Immunoglobulin"/>
</dbReference>
<dbReference type="InterPro" id="IPR013783">
    <property type="entry name" value="Ig-like_fold"/>
</dbReference>
<dbReference type="InterPro" id="IPR007110">
    <property type="entry name" value="Ig-like_dom"/>
</dbReference>
<reference evidence="10" key="2">
    <citation type="submission" date="2019-02" db="EMBL/GenBank/DDBJ databases">
        <title>Opniocepnalus argus Var Kimnra genome.</title>
        <authorList>
            <person name="Zhou C."/>
            <person name="Xiao S."/>
        </authorList>
    </citation>
    <scope>NUCLEOTIDE SEQUENCE [LARGE SCALE GENOMIC DNA]</scope>
</reference>
<dbReference type="GO" id="GO:0019882">
    <property type="term" value="P:antigen processing and presentation"/>
    <property type="evidence" value="ECO:0007669"/>
    <property type="project" value="InterPro"/>
</dbReference>
<comment type="subcellular location">
    <subcellularLocation>
        <location evidence="1">Membrane</location>
        <topology evidence="1">Single-pass type I membrane protein</topology>
    </subcellularLocation>
</comment>
<dbReference type="Pfam" id="PF00969">
    <property type="entry name" value="MHC_II_beta"/>
    <property type="match status" value="1"/>
</dbReference>
<dbReference type="SUPFAM" id="SSF54452">
    <property type="entry name" value="MHC antigen-recognition domain"/>
    <property type="match status" value="1"/>
</dbReference>
<evidence type="ECO:0000313" key="10">
    <source>
        <dbReference type="Proteomes" id="UP000503349"/>
    </source>
</evidence>
<evidence type="ECO:0000256" key="1">
    <source>
        <dbReference type="ARBA" id="ARBA00004479"/>
    </source>
</evidence>
<accession>A0A6G1PNX5</accession>
<keyword evidence="3 6" id="KW-1133">Transmembrane helix</keyword>
<dbReference type="EMBL" id="CM015718">
    <property type="protein sequence ID" value="KAF3691917.1"/>
    <property type="molecule type" value="Genomic_DNA"/>
</dbReference>
<dbReference type="Gene3D" id="2.60.40.10">
    <property type="entry name" value="Immunoglobulins"/>
    <property type="match status" value="1"/>
</dbReference>
<dbReference type="InterPro" id="IPR003597">
    <property type="entry name" value="Ig_C1-set"/>
</dbReference>
<dbReference type="Proteomes" id="UP000503349">
    <property type="component" value="Chromosome 7"/>
</dbReference>
<feature type="chain" id="PRO_5026239074" evidence="7">
    <location>
        <begin position="22"/>
        <end position="245"/>
    </location>
</feature>
<feature type="domain" description="Ig-like" evidence="8">
    <location>
        <begin position="109"/>
        <end position="189"/>
    </location>
</feature>
<keyword evidence="6" id="KW-0472">Membrane</keyword>
<keyword evidence="5" id="KW-0325">Glycoprotein</keyword>
<dbReference type="Gene3D" id="3.10.320.10">
    <property type="entry name" value="Class II Histocompatibility Antigen, M Beta Chain, Chain B, domain 1"/>
    <property type="match status" value="1"/>
</dbReference>